<evidence type="ECO:0000313" key="1">
    <source>
        <dbReference type="EMBL" id="MTK20831.1"/>
    </source>
</evidence>
<protein>
    <recommendedName>
        <fullName evidence="3">Phage protein, HK97 gp10 family</fullName>
    </recommendedName>
</protein>
<proteinExistence type="predicted"/>
<gene>
    <name evidence="1" type="ORF">GMA92_05180</name>
</gene>
<sequence length="149" mass="17289">MAMPKSVVRMNNKNGITFIDNVDRTKYTLRELTRAALRDTGKYVCNRFRKNYYSTFRRRKRRVGRATQYWVRKRENNLQVGIKPNGFYGLFQELGSSKTKKLGLLQKSVKTNIPMIVKIQSQYLSALESEARALAIIRDKEYKGGADGE</sequence>
<dbReference type="Proteomes" id="UP000487649">
    <property type="component" value="Unassembled WGS sequence"/>
</dbReference>
<reference evidence="1 2" key="1">
    <citation type="journal article" date="2019" name="Nat. Med.">
        <title>A library of human gut bacterial isolates paired with longitudinal multiomics data enables mechanistic microbiome research.</title>
        <authorList>
            <person name="Poyet M."/>
            <person name="Groussin M."/>
            <person name="Gibbons S.M."/>
            <person name="Avila-Pacheco J."/>
            <person name="Jiang X."/>
            <person name="Kearney S.M."/>
            <person name="Perrotta A.R."/>
            <person name="Berdy B."/>
            <person name="Zhao S."/>
            <person name="Lieberman T.D."/>
            <person name="Swanson P.K."/>
            <person name="Smith M."/>
            <person name="Roesemann S."/>
            <person name="Alexander J.E."/>
            <person name="Rich S.A."/>
            <person name="Livny J."/>
            <person name="Vlamakis H."/>
            <person name="Clish C."/>
            <person name="Bullock K."/>
            <person name="Deik A."/>
            <person name="Scott J."/>
            <person name="Pierce K.A."/>
            <person name="Xavier R.J."/>
            <person name="Alm E.J."/>
        </authorList>
    </citation>
    <scope>NUCLEOTIDE SEQUENCE [LARGE SCALE GENOMIC DNA]</scope>
    <source>
        <strain evidence="1 2">BIOML-A198</strain>
    </source>
</reference>
<comment type="caution">
    <text evidence="1">The sequence shown here is derived from an EMBL/GenBank/DDBJ whole genome shotgun (WGS) entry which is preliminary data.</text>
</comment>
<evidence type="ECO:0008006" key="3">
    <source>
        <dbReference type="Google" id="ProtNLM"/>
    </source>
</evidence>
<evidence type="ECO:0000313" key="2">
    <source>
        <dbReference type="Proteomes" id="UP000487649"/>
    </source>
</evidence>
<name>A0A9X4XCM5_9FIRM</name>
<accession>A0A9X4XCM5</accession>
<dbReference type="EMBL" id="WMQE01000008">
    <property type="protein sequence ID" value="MTK20831.1"/>
    <property type="molecule type" value="Genomic_DNA"/>
</dbReference>
<organism evidence="1 2">
    <name type="scientific">Turicibacter sanguinis</name>
    <dbReference type="NCBI Taxonomy" id="154288"/>
    <lineage>
        <taxon>Bacteria</taxon>
        <taxon>Bacillati</taxon>
        <taxon>Bacillota</taxon>
        <taxon>Erysipelotrichia</taxon>
        <taxon>Erysipelotrichales</taxon>
        <taxon>Turicibacteraceae</taxon>
        <taxon>Turicibacter</taxon>
    </lineage>
</organism>
<dbReference type="AlphaFoldDB" id="A0A9X4XCM5"/>